<dbReference type="AlphaFoldDB" id="A0A6N6MZ23"/>
<gene>
    <name evidence="2" type="ORF">F8A88_13090</name>
</gene>
<proteinExistence type="predicted"/>
<dbReference type="SUPFAM" id="SSF53448">
    <property type="entry name" value="Nucleotide-diphospho-sugar transferases"/>
    <property type="match status" value="1"/>
</dbReference>
<dbReference type="RefSeq" id="WP_151151619.1">
    <property type="nucleotide sequence ID" value="NZ_WAIE01000006.1"/>
</dbReference>
<dbReference type="Proteomes" id="UP000438699">
    <property type="component" value="Unassembled WGS sequence"/>
</dbReference>
<keyword evidence="3" id="KW-1185">Reference proteome</keyword>
<protein>
    <submittedName>
        <fullName evidence="2">Glycosyltransferase family 2 protein</fullName>
    </submittedName>
</protein>
<dbReference type="OrthoDB" id="6383742at2"/>
<reference evidence="2 3" key="1">
    <citation type="journal article" date="2017" name="Int. J. Syst. Evol. Microbiol.">
        <title>Desulfovibrio senegalensis sp. nov., a mesophilic sulfate reducer isolated from marine sediment.</title>
        <authorList>
            <person name="Thioye A."/>
            <person name="Gam Z.B.A."/>
            <person name="Mbengue M."/>
            <person name="Cayol J.L."/>
            <person name="Joseph-Bartoli M."/>
            <person name="Toure-Kane C."/>
            <person name="Labat M."/>
        </authorList>
    </citation>
    <scope>NUCLEOTIDE SEQUENCE [LARGE SCALE GENOMIC DNA]</scope>
    <source>
        <strain evidence="2 3">DSM 101509</strain>
    </source>
</reference>
<dbReference type="EMBL" id="WAIE01000006">
    <property type="protein sequence ID" value="KAB1440875.1"/>
    <property type="molecule type" value="Genomic_DNA"/>
</dbReference>
<dbReference type="Gene3D" id="3.90.550.10">
    <property type="entry name" value="Spore Coat Polysaccharide Biosynthesis Protein SpsA, Chain A"/>
    <property type="match status" value="1"/>
</dbReference>
<dbReference type="PANTHER" id="PTHR43685:SF2">
    <property type="entry name" value="GLYCOSYLTRANSFERASE 2-LIKE DOMAIN-CONTAINING PROTEIN"/>
    <property type="match status" value="1"/>
</dbReference>
<evidence type="ECO:0000313" key="3">
    <source>
        <dbReference type="Proteomes" id="UP000438699"/>
    </source>
</evidence>
<dbReference type="InterPro" id="IPR050834">
    <property type="entry name" value="Glycosyltransf_2"/>
</dbReference>
<evidence type="ECO:0000313" key="2">
    <source>
        <dbReference type="EMBL" id="KAB1440875.1"/>
    </source>
</evidence>
<sequence>MSRTRVSIVIPNYNYGRFLPRLALSLTNQTIGIDVCEIIVADDGSTDESMAMLCHLDELPSAGFRVVELEHTGDPARVCNAGLEAASAPYAVCLDPDDLPSPEWLAACVATLEEQPRTGLAYTHFIRSEAGDCRRMELPGYSAGELARRNITAPAPLMRREVFEASDGYRANTAYYKWDFCIQAAVNDFGLYRVDATYYAHMIHGENLSLTAPANDGQAKANVVRNNPDFFPEKVADWARALLDGEPWADPFAAGTIPDGPAVEKMLKK</sequence>
<organism evidence="2 3">
    <name type="scientific">Pseudodesulfovibrio senegalensis</name>
    <dbReference type="NCBI Taxonomy" id="1721087"/>
    <lineage>
        <taxon>Bacteria</taxon>
        <taxon>Pseudomonadati</taxon>
        <taxon>Thermodesulfobacteriota</taxon>
        <taxon>Desulfovibrionia</taxon>
        <taxon>Desulfovibrionales</taxon>
        <taxon>Desulfovibrionaceae</taxon>
    </lineage>
</organism>
<dbReference type="PANTHER" id="PTHR43685">
    <property type="entry name" value="GLYCOSYLTRANSFERASE"/>
    <property type="match status" value="1"/>
</dbReference>
<dbReference type="GO" id="GO:0016740">
    <property type="term" value="F:transferase activity"/>
    <property type="evidence" value="ECO:0007669"/>
    <property type="project" value="UniProtKB-KW"/>
</dbReference>
<dbReference type="Pfam" id="PF00535">
    <property type="entry name" value="Glycos_transf_2"/>
    <property type="match status" value="1"/>
</dbReference>
<evidence type="ECO:0000259" key="1">
    <source>
        <dbReference type="Pfam" id="PF00535"/>
    </source>
</evidence>
<dbReference type="CDD" id="cd00761">
    <property type="entry name" value="Glyco_tranf_GTA_type"/>
    <property type="match status" value="1"/>
</dbReference>
<dbReference type="InterPro" id="IPR029044">
    <property type="entry name" value="Nucleotide-diphossugar_trans"/>
</dbReference>
<dbReference type="InterPro" id="IPR001173">
    <property type="entry name" value="Glyco_trans_2-like"/>
</dbReference>
<accession>A0A6N6MZ23</accession>
<keyword evidence="2" id="KW-0808">Transferase</keyword>
<name>A0A6N6MZ23_9BACT</name>
<feature type="domain" description="Glycosyltransferase 2-like" evidence="1">
    <location>
        <begin position="7"/>
        <end position="129"/>
    </location>
</feature>
<comment type="caution">
    <text evidence="2">The sequence shown here is derived from an EMBL/GenBank/DDBJ whole genome shotgun (WGS) entry which is preliminary data.</text>
</comment>